<sequence>MVHKSVFVTSVVYIIIKKALIAFFFFFFAILKDIYIYCAFTFLVLFDLFLHHFQIFFLFDRAFTYGLDHLTRRTPIQVRFRRNRFSR</sequence>
<accession>A0A8S3Z912</accession>
<keyword evidence="1" id="KW-0472">Membrane</keyword>
<name>A0A8S3Z912_9EUPU</name>
<dbReference type="EMBL" id="CAJHNH020002118">
    <property type="protein sequence ID" value="CAG5125659.1"/>
    <property type="molecule type" value="Genomic_DNA"/>
</dbReference>
<reference evidence="2" key="1">
    <citation type="submission" date="2021-04" db="EMBL/GenBank/DDBJ databases">
        <authorList>
            <consortium name="Molecular Ecology Group"/>
        </authorList>
    </citation>
    <scope>NUCLEOTIDE SEQUENCE</scope>
</reference>
<feature type="non-terminal residue" evidence="2">
    <location>
        <position position="87"/>
    </location>
</feature>
<protein>
    <submittedName>
        <fullName evidence="2">Uncharacterized protein</fullName>
    </submittedName>
</protein>
<dbReference type="Proteomes" id="UP000678393">
    <property type="component" value="Unassembled WGS sequence"/>
</dbReference>
<keyword evidence="1" id="KW-0812">Transmembrane</keyword>
<feature type="transmembrane region" description="Helical" evidence="1">
    <location>
        <begin position="7"/>
        <end position="28"/>
    </location>
</feature>
<organism evidence="2 3">
    <name type="scientific">Candidula unifasciata</name>
    <dbReference type="NCBI Taxonomy" id="100452"/>
    <lineage>
        <taxon>Eukaryota</taxon>
        <taxon>Metazoa</taxon>
        <taxon>Spiralia</taxon>
        <taxon>Lophotrochozoa</taxon>
        <taxon>Mollusca</taxon>
        <taxon>Gastropoda</taxon>
        <taxon>Heterobranchia</taxon>
        <taxon>Euthyneura</taxon>
        <taxon>Panpulmonata</taxon>
        <taxon>Eupulmonata</taxon>
        <taxon>Stylommatophora</taxon>
        <taxon>Helicina</taxon>
        <taxon>Helicoidea</taxon>
        <taxon>Geomitridae</taxon>
        <taxon>Candidula</taxon>
    </lineage>
</organism>
<dbReference type="AlphaFoldDB" id="A0A8S3Z912"/>
<evidence type="ECO:0000313" key="3">
    <source>
        <dbReference type="Proteomes" id="UP000678393"/>
    </source>
</evidence>
<proteinExistence type="predicted"/>
<comment type="caution">
    <text evidence="2">The sequence shown here is derived from an EMBL/GenBank/DDBJ whole genome shotgun (WGS) entry which is preliminary data.</text>
</comment>
<evidence type="ECO:0000256" key="1">
    <source>
        <dbReference type="SAM" id="Phobius"/>
    </source>
</evidence>
<keyword evidence="3" id="KW-1185">Reference proteome</keyword>
<gene>
    <name evidence="2" type="ORF">CUNI_LOCUS11217</name>
</gene>
<keyword evidence="1" id="KW-1133">Transmembrane helix</keyword>
<feature type="transmembrane region" description="Helical" evidence="1">
    <location>
        <begin position="34"/>
        <end position="59"/>
    </location>
</feature>
<evidence type="ECO:0000313" key="2">
    <source>
        <dbReference type="EMBL" id="CAG5125659.1"/>
    </source>
</evidence>